<comment type="caution">
    <text evidence="13">The sequence shown here is derived from an EMBL/GenBank/DDBJ whole genome shotgun (WGS) entry which is preliminary data.</text>
</comment>
<evidence type="ECO:0000313" key="14">
    <source>
        <dbReference type="Proteomes" id="UP001474421"/>
    </source>
</evidence>
<evidence type="ECO:0000256" key="8">
    <source>
        <dbReference type="ARBA" id="ARBA00023180"/>
    </source>
</evidence>
<organism evidence="13 14">
    <name type="scientific">Crotalus adamanteus</name>
    <name type="common">Eastern diamondback rattlesnake</name>
    <dbReference type="NCBI Taxonomy" id="8729"/>
    <lineage>
        <taxon>Eukaryota</taxon>
        <taxon>Metazoa</taxon>
        <taxon>Chordata</taxon>
        <taxon>Craniata</taxon>
        <taxon>Vertebrata</taxon>
        <taxon>Euteleostomi</taxon>
        <taxon>Lepidosauria</taxon>
        <taxon>Squamata</taxon>
        <taxon>Bifurcata</taxon>
        <taxon>Unidentata</taxon>
        <taxon>Episquamata</taxon>
        <taxon>Toxicofera</taxon>
        <taxon>Serpentes</taxon>
        <taxon>Colubroidea</taxon>
        <taxon>Viperidae</taxon>
        <taxon>Crotalinae</taxon>
        <taxon>Crotalus</taxon>
    </lineage>
</organism>
<evidence type="ECO:0000256" key="2">
    <source>
        <dbReference type="ARBA" id="ARBA00022692"/>
    </source>
</evidence>
<dbReference type="PANTHER" id="PTHR19944">
    <property type="entry name" value="MHC CLASS II-RELATED"/>
    <property type="match status" value="1"/>
</dbReference>
<comment type="subcellular location">
    <subcellularLocation>
        <location evidence="1">Membrane</location>
        <topology evidence="1">Single-pass type I membrane protein</topology>
    </subcellularLocation>
</comment>
<reference evidence="13 14" key="1">
    <citation type="journal article" date="2024" name="Proc. Natl. Acad. Sci. U.S.A.">
        <title>The genetic regulatory architecture and epigenomic basis for age-related changes in rattlesnake venom.</title>
        <authorList>
            <person name="Hogan M.P."/>
            <person name="Holding M.L."/>
            <person name="Nystrom G.S."/>
            <person name="Colston T.J."/>
            <person name="Bartlett D.A."/>
            <person name="Mason A.J."/>
            <person name="Ellsworth S.A."/>
            <person name="Rautsaw R.M."/>
            <person name="Lawrence K.C."/>
            <person name="Strickland J.L."/>
            <person name="He B."/>
            <person name="Fraser P."/>
            <person name="Margres M.J."/>
            <person name="Gilbert D.M."/>
            <person name="Gibbs H.L."/>
            <person name="Parkinson C.L."/>
            <person name="Rokyta D.R."/>
        </authorList>
    </citation>
    <scope>NUCLEOTIDE SEQUENCE [LARGE SCALE GENOMIC DNA]</scope>
    <source>
        <strain evidence="13">DRR0105</strain>
    </source>
</reference>
<dbReference type="FunFam" id="3.10.320.10:FF:000001">
    <property type="entry name" value="HLA class II histocompatibility antigen, DRB1-1 beta chain"/>
    <property type="match status" value="1"/>
</dbReference>
<evidence type="ECO:0000256" key="3">
    <source>
        <dbReference type="ARBA" id="ARBA00022859"/>
    </source>
</evidence>
<dbReference type="Proteomes" id="UP001474421">
    <property type="component" value="Unassembled WGS sequence"/>
</dbReference>
<sequence length="253" mass="28554">MGSVGVPLLLLAGALARIPGSEGGKETPGGAFQQSLVAGLPLLRPSSSGRWEPWALESLLRAFFFLLLLLPAAHFLLQWKLECHFFNGMQRVRFLDRSIYDRQEIDYFNSDLRKFVAVTPLGQPDVDMWNSDKVYLQYLRAEVDSVCRHNYRVYNYEVVKREERLIGRRGERGLPWEGGASTTLGDSQDWSDGGPERTFLQDEKARVDHFCRNNYEVFQSGPVIGRRAKPQSPLFTPFRKARSGGGALGPLGF</sequence>
<gene>
    <name evidence="13" type="ORF">NXF25_003974</name>
</gene>
<dbReference type="GO" id="GO:0002250">
    <property type="term" value="P:adaptive immune response"/>
    <property type="evidence" value="ECO:0007669"/>
    <property type="project" value="UniProtKB-KW"/>
</dbReference>
<keyword evidence="4" id="KW-1133">Transmembrane helix</keyword>
<dbReference type="SUPFAM" id="SSF54452">
    <property type="entry name" value="MHC antigen-recognition domain"/>
    <property type="match status" value="1"/>
</dbReference>
<keyword evidence="2" id="KW-0812">Transmembrane</keyword>
<feature type="region of interest" description="Disordered" evidence="10">
    <location>
        <begin position="177"/>
        <end position="197"/>
    </location>
</feature>
<evidence type="ECO:0000256" key="1">
    <source>
        <dbReference type="ARBA" id="ARBA00004479"/>
    </source>
</evidence>
<feature type="signal peptide" evidence="11">
    <location>
        <begin position="1"/>
        <end position="23"/>
    </location>
</feature>
<evidence type="ECO:0000256" key="10">
    <source>
        <dbReference type="SAM" id="MobiDB-lite"/>
    </source>
</evidence>
<keyword evidence="14" id="KW-1185">Reference proteome</keyword>
<name>A0AAW1BSQ5_CROAD</name>
<dbReference type="PANTHER" id="PTHR19944:SF99">
    <property type="entry name" value="HLA CLASS II HISTOCOMPATIBILITY ANTIGEN, DRB1 BETA CHAIN"/>
    <property type="match status" value="1"/>
</dbReference>
<dbReference type="GO" id="GO:0002504">
    <property type="term" value="P:antigen processing and presentation of peptide or polysaccharide antigen via MHC class II"/>
    <property type="evidence" value="ECO:0007669"/>
    <property type="project" value="UniProtKB-KW"/>
</dbReference>
<dbReference type="InterPro" id="IPR050160">
    <property type="entry name" value="MHC/Immunoglobulin"/>
</dbReference>
<keyword evidence="11" id="KW-0732">Signal</keyword>
<feature type="domain" description="MHC class II beta chain N-terminal" evidence="12">
    <location>
        <begin position="81"/>
        <end position="155"/>
    </location>
</feature>
<evidence type="ECO:0000256" key="4">
    <source>
        <dbReference type="ARBA" id="ARBA00022989"/>
    </source>
</evidence>
<dbReference type="InterPro" id="IPR014745">
    <property type="entry name" value="MHC_II_a/b_N"/>
</dbReference>
<keyword evidence="3" id="KW-0391">Immunity</keyword>
<evidence type="ECO:0000256" key="11">
    <source>
        <dbReference type="SAM" id="SignalP"/>
    </source>
</evidence>
<dbReference type="SMART" id="SM00921">
    <property type="entry name" value="MHC_II_beta"/>
    <property type="match status" value="1"/>
</dbReference>
<dbReference type="Gene3D" id="3.10.320.10">
    <property type="entry name" value="Class II Histocompatibility Antigen, M Beta Chain, Chain B, domain 1"/>
    <property type="match status" value="1"/>
</dbReference>
<evidence type="ECO:0000259" key="12">
    <source>
        <dbReference type="SMART" id="SM00921"/>
    </source>
</evidence>
<dbReference type="AlphaFoldDB" id="A0AAW1BSQ5"/>
<dbReference type="InterPro" id="IPR011162">
    <property type="entry name" value="MHC_I/II-like_Ag-recog"/>
</dbReference>
<evidence type="ECO:0000256" key="7">
    <source>
        <dbReference type="ARBA" id="ARBA00023157"/>
    </source>
</evidence>
<evidence type="ECO:0000256" key="9">
    <source>
        <dbReference type="ARBA" id="ARBA00023182"/>
    </source>
</evidence>
<keyword evidence="8" id="KW-0325">Glycoprotein</keyword>
<keyword evidence="5" id="KW-1064">Adaptive immunity</keyword>
<dbReference type="Pfam" id="PF00969">
    <property type="entry name" value="MHC_II_beta"/>
    <property type="match status" value="1"/>
</dbReference>
<keyword evidence="6" id="KW-0472">Membrane</keyword>
<evidence type="ECO:0000256" key="5">
    <source>
        <dbReference type="ARBA" id="ARBA00023130"/>
    </source>
</evidence>
<accession>A0AAW1BSQ5</accession>
<evidence type="ECO:0000313" key="13">
    <source>
        <dbReference type="EMBL" id="KAK9405200.1"/>
    </source>
</evidence>
<keyword evidence="9" id="KW-0491">MHC II</keyword>
<dbReference type="GO" id="GO:0042613">
    <property type="term" value="C:MHC class II protein complex"/>
    <property type="evidence" value="ECO:0007669"/>
    <property type="project" value="UniProtKB-KW"/>
</dbReference>
<evidence type="ECO:0000256" key="6">
    <source>
        <dbReference type="ARBA" id="ARBA00023136"/>
    </source>
</evidence>
<dbReference type="InterPro" id="IPR000353">
    <property type="entry name" value="MHC_II_b_N"/>
</dbReference>
<keyword evidence="7" id="KW-1015">Disulfide bond</keyword>
<feature type="chain" id="PRO_5044002023" evidence="11">
    <location>
        <begin position="24"/>
        <end position="253"/>
    </location>
</feature>
<dbReference type="EMBL" id="JAOTOJ010000002">
    <property type="protein sequence ID" value="KAK9405200.1"/>
    <property type="molecule type" value="Genomic_DNA"/>
</dbReference>
<protein>
    <submittedName>
        <fullName evidence="13">HLA class II histocompatibility antigen DRB1-16 beta chain-like</fullName>
    </submittedName>
</protein>
<proteinExistence type="predicted"/>
<feature type="compositionally biased region" description="Polar residues" evidence="10">
    <location>
        <begin position="180"/>
        <end position="190"/>
    </location>
</feature>